<evidence type="ECO:0000256" key="1">
    <source>
        <dbReference type="SAM" id="MobiDB-lite"/>
    </source>
</evidence>
<dbReference type="RefSeq" id="WP_344711839.1">
    <property type="nucleotide sequence ID" value="NZ_BAAAYQ010000005.1"/>
</dbReference>
<evidence type="ECO:0000313" key="4">
    <source>
        <dbReference type="EMBL" id="GEO90471.1"/>
    </source>
</evidence>
<dbReference type="InterPro" id="IPR013974">
    <property type="entry name" value="SAF"/>
</dbReference>
<evidence type="ECO:0000313" key="5">
    <source>
        <dbReference type="Proteomes" id="UP000321769"/>
    </source>
</evidence>
<name>A0A512HYE4_9ACTN</name>
<reference evidence="4 5" key="1">
    <citation type="submission" date="2019-07" db="EMBL/GenBank/DDBJ databases">
        <title>Whole genome shotgun sequence of Aeromicrobium flavum NBRC 107625.</title>
        <authorList>
            <person name="Hosoyama A."/>
            <person name="Uohara A."/>
            <person name="Ohji S."/>
            <person name="Ichikawa N."/>
        </authorList>
    </citation>
    <scope>NUCLEOTIDE SEQUENCE [LARGE SCALE GENOMIC DNA]</scope>
    <source>
        <strain evidence="4 5">NBRC 107625</strain>
    </source>
</reference>
<evidence type="ECO:0000256" key="2">
    <source>
        <dbReference type="SAM" id="Phobius"/>
    </source>
</evidence>
<keyword evidence="5" id="KW-1185">Reference proteome</keyword>
<feature type="region of interest" description="Disordered" evidence="1">
    <location>
        <begin position="1"/>
        <end position="42"/>
    </location>
</feature>
<dbReference type="AlphaFoldDB" id="A0A512HYE4"/>
<accession>A0A512HYE4</accession>
<dbReference type="Proteomes" id="UP000321769">
    <property type="component" value="Unassembled WGS sequence"/>
</dbReference>
<feature type="transmembrane region" description="Helical" evidence="2">
    <location>
        <begin position="46"/>
        <end position="67"/>
    </location>
</feature>
<feature type="domain" description="SAF" evidence="3">
    <location>
        <begin position="73"/>
        <end position="135"/>
    </location>
</feature>
<feature type="compositionally biased region" description="Polar residues" evidence="1">
    <location>
        <begin position="1"/>
        <end position="12"/>
    </location>
</feature>
<keyword evidence="2" id="KW-0812">Transmembrane</keyword>
<dbReference type="Pfam" id="PF08666">
    <property type="entry name" value="SAF"/>
    <property type="match status" value="1"/>
</dbReference>
<organism evidence="4 5">
    <name type="scientific">Aeromicrobium flavum</name>
    <dbReference type="NCBI Taxonomy" id="416568"/>
    <lineage>
        <taxon>Bacteria</taxon>
        <taxon>Bacillati</taxon>
        <taxon>Actinomycetota</taxon>
        <taxon>Actinomycetes</taxon>
        <taxon>Propionibacteriales</taxon>
        <taxon>Nocardioidaceae</taxon>
        <taxon>Aeromicrobium</taxon>
    </lineage>
</organism>
<sequence length="256" mass="25999">MSMRTSTESVSDAVQDRQRARTARGVGGRAAPGASRPAPPRRRRPAFALLGVLLILGGAALAGLLALRMDSRDPVLVLRSDVPAGTEITRDLLGQTNVASDSDLIVPVGALSSVLGTYSRVPLNEGQLLDTSMLVRTNPLGGGRVAEVGVPLVEGRVPDGLDSGDLVRVVRIGESGEPGTPLALALVIQPPVSSSGGGVLGGGGDAKGSAATLLVPIEVADAIVDAAGNNRIGMSLVDRGVAVTDSERLRSLAGDR</sequence>
<dbReference type="SMART" id="SM00858">
    <property type="entry name" value="SAF"/>
    <property type="match status" value="1"/>
</dbReference>
<keyword evidence="2" id="KW-1133">Transmembrane helix</keyword>
<dbReference type="CDD" id="cd11614">
    <property type="entry name" value="SAF_CpaB_FlgA_like"/>
    <property type="match status" value="1"/>
</dbReference>
<dbReference type="EMBL" id="BJZQ01000020">
    <property type="protein sequence ID" value="GEO90471.1"/>
    <property type="molecule type" value="Genomic_DNA"/>
</dbReference>
<keyword evidence="2" id="KW-0472">Membrane</keyword>
<evidence type="ECO:0000259" key="3">
    <source>
        <dbReference type="SMART" id="SM00858"/>
    </source>
</evidence>
<proteinExistence type="predicted"/>
<comment type="caution">
    <text evidence="4">The sequence shown here is derived from an EMBL/GenBank/DDBJ whole genome shotgun (WGS) entry which is preliminary data.</text>
</comment>
<protein>
    <recommendedName>
        <fullName evidence="3">SAF domain-containing protein</fullName>
    </recommendedName>
</protein>
<gene>
    <name evidence="4" type="ORF">AFL01nite_27980</name>
</gene>